<dbReference type="GO" id="GO:0032298">
    <property type="term" value="P:positive regulation of DNA-templated DNA replication initiation"/>
    <property type="evidence" value="ECO:0007669"/>
    <property type="project" value="TreeGrafter"/>
</dbReference>
<evidence type="ECO:0000313" key="1">
    <source>
        <dbReference type="EMBL" id="OWT53591.1"/>
    </source>
</evidence>
<accession>A0A225M215</accession>
<protein>
    <submittedName>
        <fullName evidence="1">DNA polymerase III subunit chi</fullName>
    </submittedName>
</protein>
<evidence type="ECO:0000313" key="2">
    <source>
        <dbReference type="Proteomes" id="UP000214603"/>
    </source>
</evidence>
<name>A0A225M215_9BURK</name>
<reference evidence="2" key="1">
    <citation type="submission" date="2017-06" db="EMBL/GenBank/DDBJ databases">
        <title>Herbaspirillum phytohormonus sp. nov., isolated from the root nodule of Robinia pseudoacacia in lead-zinc mine.</title>
        <authorList>
            <person name="Fan M."/>
            <person name="Lin Y."/>
        </authorList>
    </citation>
    <scope>NUCLEOTIDE SEQUENCE [LARGE SCALE GENOMIC DNA]</scope>
    <source>
        <strain evidence="2">SC-089</strain>
    </source>
</reference>
<dbReference type="GO" id="GO:0003887">
    <property type="term" value="F:DNA-directed DNA polymerase activity"/>
    <property type="evidence" value="ECO:0007669"/>
    <property type="project" value="InterPro"/>
</dbReference>
<dbReference type="Pfam" id="PF04364">
    <property type="entry name" value="DNA_pol3_chi"/>
    <property type="match status" value="1"/>
</dbReference>
<dbReference type="Gene3D" id="3.40.50.10110">
    <property type="entry name" value="DNA polymerase III subunit chi"/>
    <property type="match status" value="1"/>
</dbReference>
<organism evidence="1 2">
    <name type="scientific">Candidimonas nitroreducens</name>
    <dbReference type="NCBI Taxonomy" id="683354"/>
    <lineage>
        <taxon>Bacteria</taxon>
        <taxon>Pseudomonadati</taxon>
        <taxon>Pseudomonadota</taxon>
        <taxon>Betaproteobacteria</taxon>
        <taxon>Burkholderiales</taxon>
        <taxon>Alcaligenaceae</taxon>
        <taxon>Candidimonas</taxon>
    </lineage>
</organism>
<dbReference type="PANTHER" id="PTHR38767:SF1">
    <property type="entry name" value="DNA POLYMERASE III SUBUNIT CHI"/>
    <property type="match status" value="1"/>
</dbReference>
<dbReference type="EMBL" id="NJIH01000020">
    <property type="protein sequence ID" value="OWT53591.1"/>
    <property type="molecule type" value="Genomic_DNA"/>
</dbReference>
<dbReference type="RefSeq" id="WP_088606025.1">
    <property type="nucleotide sequence ID" value="NZ_NJIH01000020.1"/>
</dbReference>
<dbReference type="SUPFAM" id="SSF102400">
    <property type="entry name" value="DNA polymerase III chi subunit"/>
    <property type="match status" value="1"/>
</dbReference>
<dbReference type="PANTHER" id="PTHR38767">
    <property type="entry name" value="DNA POLYMERASE III SUBUNIT CHI"/>
    <property type="match status" value="1"/>
</dbReference>
<dbReference type="InterPro" id="IPR036768">
    <property type="entry name" value="PolIII_chi_sf"/>
</dbReference>
<gene>
    <name evidence="1" type="ORF">CEY11_24360</name>
</gene>
<dbReference type="GO" id="GO:0003677">
    <property type="term" value="F:DNA binding"/>
    <property type="evidence" value="ECO:0007669"/>
    <property type="project" value="InterPro"/>
</dbReference>
<proteinExistence type="predicted"/>
<dbReference type="OrthoDB" id="5297568at2"/>
<dbReference type="AlphaFoldDB" id="A0A225M215"/>
<sequence length="146" mass="15894">MARVDFAFGAPDRLRMACTVAQRHYTAGRALVVYSRDALTLARIDRLLWGFEATAFLPHVAATDPLAPATVVWLADQVPATPPAGAALPAWLINLDADCPPGIQAYERVLEIVSDDPDDRQAARARWRVYQAAGHDLHAHDVSGRA</sequence>
<dbReference type="GO" id="GO:0006260">
    <property type="term" value="P:DNA replication"/>
    <property type="evidence" value="ECO:0007669"/>
    <property type="project" value="InterPro"/>
</dbReference>
<dbReference type="Proteomes" id="UP000214603">
    <property type="component" value="Unassembled WGS sequence"/>
</dbReference>
<comment type="caution">
    <text evidence="1">The sequence shown here is derived from an EMBL/GenBank/DDBJ whole genome shotgun (WGS) entry which is preliminary data.</text>
</comment>
<dbReference type="InterPro" id="IPR007459">
    <property type="entry name" value="DNA_pol3_chi"/>
</dbReference>
<keyword evidence="2" id="KW-1185">Reference proteome</keyword>